<gene>
    <name evidence="3" type="ORF">B0A52_03444</name>
</gene>
<accession>A0A438N5R2</accession>
<protein>
    <recommendedName>
        <fullName evidence="5">Transcription factor domain-containing protein</fullName>
    </recommendedName>
</protein>
<dbReference type="VEuPathDB" id="FungiDB:PV10_04412"/>
<dbReference type="OrthoDB" id="5419315at2759"/>
<dbReference type="PANTHER" id="PTHR37534:SF46">
    <property type="entry name" value="ZN(II)2CYS6 TRANSCRIPTION FACTOR (EUROFUNG)"/>
    <property type="match status" value="1"/>
</dbReference>
<organism evidence="3 4">
    <name type="scientific">Exophiala mesophila</name>
    <name type="common">Black yeast-like fungus</name>
    <dbReference type="NCBI Taxonomy" id="212818"/>
    <lineage>
        <taxon>Eukaryota</taxon>
        <taxon>Fungi</taxon>
        <taxon>Dikarya</taxon>
        <taxon>Ascomycota</taxon>
        <taxon>Pezizomycotina</taxon>
        <taxon>Eurotiomycetes</taxon>
        <taxon>Chaetothyriomycetidae</taxon>
        <taxon>Chaetothyriales</taxon>
        <taxon>Herpotrichiellaceae</taxon>
        <taxon>Exophiala</taxon>
    </lineage>
</organism>
<evidence type="ECO:0008006" key="5">
    <source>
        <dbReference type="Google" id="ProtNLM"/>
    </source>
</evidence>
<reference evidence="3 4" key="1">
    <citation type="submission" date="2017-03" db="EMBL/GenBank/DDBJ databases">
        <title>Genomes of endolithic fungi from Antarctica.</title>
        <authorList>
            <person name="Coleine C."/>
            <person name="Masonjones S."/>
            <person name="Stajich J.E."/>
        </authorList>
    </citation>
    <scope>NUCLEOTIDE SEQUENCE [LARGE SCALE GENOMIC DNA]</scope>
    <source>
        <strain evidence="3 4">CCFEE 6314</strain>
    </source>
</reference>
<evidence type="ECO:0000256" key="1">
    <source>
        <dbReference type="ARBA" id="ARBA00004123"/>
    </source>
</evidence>
<dbReference type="Pfam" id="PF11951">
    <property type="entry name" value="Fungal_trans_2"/>
    <property type="match status" value="1"/>
</dbReference>
<dbReference type="AlphaFoldDB" id="A0A438N5R2"/>
<dbReference type="InterPro" id="IPR021858">
    <property type="entry name" value="Fun_TF"/>
</dbReference>
<evidence type="ECO:0000313" key="4">
    <source>
        <dbReference type="Proteomes" id="UP000288859"/>
    </source>
</evidence>
<comment type="subcellular location">
    <subcellularLocation>
        <location evidence="1">Nucleus</location>
    </subcellularLocation>
</comment>
<keyword evidence="2" id="KW-0539">Nucleus</keyword>
<dbReference type="GO" id="GO:0005634">
    <property type="term" value="C:nucleus"/>
    <property type="evidence" value="ECO:0007669"/>
    <property type="project" value="UniProtKB-SubCell"/>
</dbReference>
<dbReference type="Proteomes" id="UP000288859">
    <property type="component" value="Unassembled WGS sequence"/>
</dbReference>
<dbReference type="EMBL" id="NAJM01000019">
    <property type="protein sequence ID" value="RVX71078.1"/>
    <property type="molecule type" value="Genomic_DNA"/>
</dbReference>
<name>A0A438N5R2_EXOME</name>
<evidence type="ECO:0000313" key="3">
    <source>
        <dbReference type="EMBL" id="RVX71078.1"/>
    </source>
</evidence>
<sequence length="392" mass="44073">MLLEHYLSETVSFFAMTRMKHNPFLTILLRIGYTDDLLMHGLLSLSGAHMTYKDPDNFELVTATRLHYSRLIGGLRSELTSLDHNDISKADRLLRILLVAAHYEIVSGDTKGTMFNHLRASRYLVQSLTSQNSIEIASTSDELRARGFCVELYTYLVITNTITPYGTLANRTLPLDTCIMSPDQISSFPTFGTMFAGSHELYQLIPEVSLLASHRLTEETAGAIHPTASLRHTYDNIHNRVTSWEMPPPVQPGQEEGAEDLRLKQSAAEVFRQGLYIFLATALAGTIVSDPTLLSTIDQHLVKLFGHAQQVIDSQYTVSLLWPIVVAGSCMVKTEHRLGLVRELERGAWKMKHLDNTINVLQLLWDDVDPRAYGPYGLYLIMDKHDLNLCLA</sequence>
<comment type="caution">
    <text evidence="3">The sequence shown here is derived from an EMBL/GenBank/DDBJ whole genome shotgun (WGS) entry which is preliminary data.</text>
</comment>
<dbReference type="PANTHER" id="PTHR37534">
    <property type="entry name" value="TRANSCRIPTIONAL ACTIVATOR PROTEIN UGA3"/>
    <property type="match status" value="1"/>
</dbReference>
<proteinExistence type="predicted"/>
<evidence type="ECO:0000256" key="2">
    <source>
        <dbReference type="ARBA" id="ARBA00023242"/>
    </source>
</evidence>